<proteinExistence type="predicted"/>
<keyword evidence="1" id="KW-0812">Transmembrane</keyword>
<name>A0A2D1KMU0_9LACO</name>
<feature type="transmembrane region" description="Helical" evidence="1">
    <location>
        <begin position="405"/>
        <end position="430"/>
    </location>
</feature>
<organism evidence="2 3">
    <name type="scientific">Loigolactobacillus coryniformis subsp. torquens DSM 20004 = KCTC 3535</name>
    <dbReference type="NCBI Taxonomy" id="1423822"/>
    <lineage>
        <taxon>Bacteria</taxon>
        <taxon>Bacillati</taxon>
        <taxon>Bacillota</taxon>
        <taxon>Bacilli</taxon>
        <taxon>Lactobacillales</taxon>
        <taxon>Lactobacillaceae</taxon>
        <taxon>Loigolactobacillus</taxon>
    </lineage>
</organism>
<dbReference type="RefSeq" id="WP_010012924.1">
    <property type="nucleotide sequence ID" value="NZ_AEOS01000100.1"/>
</dbReference>
<dbReference type="Proteomes" id="UP000223559">
    <property type="component" value="Chromosome"/>
</dbReference>
<evidence type="ECO:0000313" key="2">
    <source>
        <dbReference type="EMBL" id="ATO43443.1"/>
    </source>
</evidence>
<sequence>MAQWLVLIGLFTKTYGSSMPATLASLPIYLYFILLCRKLWLQPEKINEITFDPKVTLWAFIVLIDQLIVIGVSYAVTDHPDFTRGIMNSSVNTVAYFGNIFLIYYLTVVLLDSQMQILKFVQGTIRTFIGFTILVLLPQVVATVSPILNGWVNLIGRLFEAKHFGRDDFYSMGSYVTTLHRVNGLSSEASFLAVLLAVVFIPLILAAIRYNYSYFHNQVDRTKNKFYWLMLLASFFVLFFAKTTTGILVIIFAGLILLIRLDVKRRKQLLLLGILACCLLALIYFTVPYIQNLLNSFLFKKQGTSNRLGGTIGLMLTFLHFPITGVGDGFTSFYNFKFVPLSTINNWEYQNVFQKSGYPIQSIWGGWLAGYGLIGVGPTLLFVYHKCKQAVKIYQKIDTLKNSSLTLYQVLIESFFYSLFMLVVLALFTFSWADSIYLVIFFFYFVMIKFVGRQLQNEY</sequence>
<dbReference type="EMBL" id="CP017697">
    <property type="protein sequence ID" value="ATO43443.1"/>
    <property type="molecule type" value="Genomic_DNA"/>
</dbReference>
<evidence type="ECO:0000313" key="3">
    <source>
        <dbReference type="Proteomes" id="UP000223559"/>
    </source>
</evidence>
<feature type="transmembrane region" description="Helical" evidence="1">
    <location>
        <begin position="15"/>
        <end position="34"/>
    </location>
</feature>
<dbReference type="AlphaFoldDB" id="A0A2D1KMU0"/>
<feature type="transmembrane region" description="Helical" evidence="1">
    <location>
        <begin position="125"/>
        <end position="148"/>
    </location>
</feature>
<keyword evidence="1" id="KW-1133">Transmembrane helix</keyword>
<feature type="transmembrane region" description="Helical" evidence="1">
    <location>
        <begin position="270"/>
        <end position="290"/>
    </location>
</feature>
<accession>A0A2D1KMU0</accession>
<gene>
    <name evidence="2" type="ORF">LC20004_05770</name>
</gene>
<keyword evidence="1" id="KW-0472">Membrane</keyword>
<feature type="transmembrane region" description="Helical" evidence="1">
    <location>
        <begin position="363"/>
        <end position="384"/>
    </location>
</feature>
<protein>
    <submittedName>
        <fullName evidence="2">Uncharacterized protein</fullName>
    </submittedName>
</protein>
<dbReference type="OrthoDB" id="2148748at2"/>
<dbReference type="KEGG" id="lcy:LC20004_05770"/>
<feature type="transmembrane region" description="Helical" evidence="1">
    <location>
        <begin position="224"/>
        <end position="241"/>
    </location>
</feature>
<feature type="transmembrane region" description="Helical" evidence="1">
    <location>
        <begin position="189"/>
        <end position="212"/>
    </location>
</feature>
<feature type="transmembrane region" description="Helical" evidence="1">
    <location>
        <begin position="96"/>
        <end position="113"/>
    </location>
</feature>
<feature type="transmembrane region" description="Helical" evidence="1">
    <location>
        <begin position="436"/>
        <end position="452"/>
    </location>
</feature>
<feature type="transmembrane region" description="Helical" evidence="1">
    <location>
        <begin position="55"/>
        <end position="76"/>
    </location>
</feature>
<keyword evidence="3" id="KW-1185">Reference proteome</keyword>
<evidence type="ECO:0000256" key="1">
    <source>
        <dbReference type="SAM" id="Phobius"/>
    </source>
</evidence>
<reference evidence="2 3" key="1">
    <citation type="submission" date="2016-10" db="EMBL/GenBank/DDBJ databases">
        <title>The whole genome sequencing and assembly of L. cotyniformis subsp. torquens DSM 20004 strain.</title>
        <authorList>
            <person name="Park M.-K."/>
            <person name="Lee Y.-J."/>
            <person name="Yi H."/>
            <person name="Bahn Y.-S."/>
            <person name="Kim J.F."/>
            <person name="Lee D.-W."/>
        </authorList>
    </citation>
    <scope>NUCLEOTIDE SEQUENCE [LARGE SCALE GENOMIC DNA]</scope>
    <source>
        <strain evidence="2 3">DSM 20004</strain>
    </source>
</reference>